<dbReference type="InterPro" id="IPR050348">
    <property type="entry name" value="Protein-Tyr_Phosphatase"/>
</dbReference>
<dbReference type="PROSITE" id="PS50055">
    <property type="entry name" value="TYR_PHOSPHATASE_PTP"/>
    <property type="match status" value="1"/>
</dbReference>
<evidence type="ECO:0000256" key="4">
    <source>
        <dbReference type="ARBA" id="ARBA00022912"/>
    </source>
</evidence>
<dbReference type="PANTHER" id="PTHR19134">
    <property type="entry name" value="RECEPTOR-TYPE TYROSINE-PROTEIN PHOSPHATASE"/>
    <property type="match status" value="1"/>
</dbReference>
<dbReference type="Proteomes" id="UP001209854">
    <property type="component" value="Unassembled WGS sequence"/>
</dbReference>
<dbReference type="Gene3D" id="3.90.190.10">
    <property type="entry name" value="Protein tyrosine phosphatase superfamily"/>
    <property type="match status" value="1"/>
</dbReference>
<evidence type="ECO:0000313" key="8">
    <source>
        <dbReference type="EMBL" id="MCW7552071.1"/>
    </source>
</evidence>
<feature type="region of interest" description="Disordered" evidence="5">
    <location>
        <begin position="56"/>
        <end position="178"/>
    </location>
</feature>
<evidence type="ECO:0000313" key="9">
    <source>
        <dbReference type="Proteomes" id="UP001209854"/>
    </source>
</evidence>
<evidence type="ECO:0000259" key="7">
    <source>
        <dbReference type="PROSITE" id="PS50056"/>
    </source>
</evidence>
<evidence type="ECO:0000256" key="1">
    <source>
        <dbReference type="ARBA" id="ARBA00009580"/>
    </source>
</evidence>
<dbReference type="EC" id="3.1.3.48" evidence="2"/>
<organism evidence="8 9">
    <name type="scientific">Endozoicomonas gorgoniicola</name>
    <dbReference type="NCBI Taxonomy" id="1234144"/>
    <lineage>
        <taxon>Bacteria</taxon>
        <taxon>Pseudomonadati</taxon>
        <taxon>Pseudomonadota</taxon>
        <taxon>Gammaproteobacteria</taxon>
        <taxon>Oceanospirillales</taxon>
        <taxon>Endozoicomonadaceae</taxon>
        <taxon>Endozoicomonas</taxon>
    </lineage>
</organism>
<name>A0ABT3MRS0_9GAMM</name>
<dbReference type="InterPro" id="IPR003595">
    <property type="entry name" value="Tyr_Pase_cat"/>
</dbReference>
<dbReference type="InterPro" id="IPR029021">
    <property type="entry name" value="Prot-tyrosine_phosphatase-like"/>
</dbReference>
<feature type="domain" description="Tyrosine specific protein phosphatases" evidence="7">
    <location>
        <begin position="487"/>
        <end position="567"/>
    </location>
</feature>
<evidence type="ECO:0000259" key="6">
    <source>
        <dbReference type="PROSITE" id="PS50055"/>
    </source>
</evidence>
<keyword evidence="9" id="KW-1185">Reference proteome</keyword>
<evidence type="ECO:0000256" key="5">
    <source>
        <dbReference type="SAM" id="MobiDB-lite"/>
    </source>
</evidence>
<comment type="similarity">
    <text evidence="1">Belongs to the protein-tyrosine phosphatase family.</text>
</comment>
<dbReference type="SMART" id="SM00404">
    <property type="entry name" value="PTPc_motif"/>
    <property type="match status" value="1"/>
</dbReference>
<evidence type="ECO:0000256" key="3">
    <source>
        <dbReference type="ARBA" id="ARBA00022801"/>
    </source>
</evidence>
<accession>A0ABT3MRS0</accession>
<dbReference type="RefSeq" id="WP_262567051.1">
    <property type="nucleotide sequence ID" value="NZ_JAPFCC010000001.1"/>
</dbReference>
<dbReference type="EMBL" id="JAPFCC010000001">
    <property type="protein sequence ID" value="MCW7552071.1"/>
    <property type="molecule type" value="Genomic_DNA"/>
</dbReference>
<evidence type="ECO:0000256" key="2">
    <source>
        <dbReference type="ARBA" id="ARBA00013064"/>
    </source>
</evidence>
<gene>
    <name evidence="8" type="ORF">NX722_05315</name>
</gene>
<dbReference type="PANTHER" id="PTHR19134:SF562">
    <property type="entry name" value="PROTEIN-TYROSINE-PHOSPHATASE"/>
    <property type="match status" value="1"/>
</dbReference>
<dbReference type="InterPro" id="IPR000242">
    <property type="entry name" value="PTP_cat"/>
</dbReference>
<feature type="domain" description="Tyrosine-protein phosphatase" evidence="6">
    <location>
        <begin position="357"/>
        <end position="566"/>
    </location>
</feature>
<dbReference type="PROSITE" id="PS50056">
    <property type="entry name" value="TYR_PHOSPHATASE_2"/>
    <property type="match status" value="1"/>
</dbReference>
<dbReference type="Pfam" id="PF00102">
    <property type="entry name" value="Y_phosphatase"/>
    <property type="match status" value="1"/>
</dbReference>
<feature type="region of interest" description="Disordered" evidence="5">
    <location>
        <begin position="1"/>
        <end position="42"/>
    </location>
</feature>
<dbReference type="SMART" id="SM00194">
    <property type="entry name" value="PTPc"/>
    <property type="match status" value="1"/>
</dbReference>
<reference evidence="8 9" key="1">
    <citation type="submission" date="2022-10" db="EMBL/GenBank/DDBJ databases">
        <title>High-quality genome sequences of two octocoral-associated bacteria, Endozoicomonas euniceicola EF212 and Endozoicomonas gorgoniicola PS125.</title>
        <authorList>
            <person name="Chiou Y.-J."/>
            <person name="Chen Y.-H."/>
        </authorList>
    </citation>
    <scope>NUCLEOTIDE SEQUENCE [LARGE SCALE GENOMIC DNA]</scope>
    <source>
        <strain evidence="8 9">PS125</strain>
    </source>
</reference>
<dbReference type="PRINTS" id="PR00700">
    <property type="entry name" value="PRTYPHPHTASE"/>
</dbReference>
<dbReference type="SUPFAM" id="SSF52799">
    <property type="entry name" value="(Phosphotyrosine protein) phosphatases II"/>
    <property type="match status" value="1"/>
</dbReference>
<proteinExistence type="inferred from homology"/>
<sequence>MNGFDPKSSNVSGQYQQQNQPQTADNAREINIGGKKARVSSPKQWLRKFISILFSPSKWGRSSKASTTSPIRHTPKPQDQPAKAPGTPIRERTVSAAEADDIASFINRPLPPTPDESSKPDVPPRSAQGSKPQPAPRTQKPETQNTKPANLPQPDSLKAFSNHFKQGNYTGSDKKTDQNVVKQHLRHFAKADLRPVNSNEAYKSLPPDSKRLVQEVYAEKKVTEDIGKLPTGSKEELAALRSKLSKAYKNETSDILVKEFDRQQFTAKCSSAYLAIDQTPHELQEEAIDFSFPKRAPTEEELEVKEHFNNQRAKSPKLTNTFKKETPEGKAFISQAIPKYRDIPCDIESCAGSKEHYVHANYVRLSDNPAEIPDIASQGPTEKNIDHFAHMINDTDSRVSVCLVSKNELDPEKLNQKKYTVSLGPKWVGEERNYDGVTVKLADQYFVDNNKVRIDKLEVNGKAHFRVYDTGWEDHTSGTPSRLAALSVLVEQLKHEPELSGSENSPMNSPMVVNCNAGVGRTGTFITLSKSTRAYLQDGTVNNNLDPSLHKARETRKAFVQTAGQYNALKALHKQLPAVLNPLIEAAGLEIKNPPDQNATITEIDDTYANFEAVHPKSQAPARESGPVSTAKEFMQRFDSGHYNDQPDYWNAVQQDISTIYTPVELKTLTSNIRDFANSNPEYQEQADYMLSLVNTQLKSVAGPGR</sequence>
<comment type="caution">
    <text evidence="8">The sequence shown here is derived from an EMBL/GenBank/DDBJ whole genome shotgun (WGS) entry which is preliminary data.</text>
</comment>
<dbReference type="CDD" id="cd00047">
    <property type="entry name" value="PTPc"/>
    <property type="match status" value="1"/>
</dbReference>
<feature type="compositionally biased region" description="Polar residues" evidence="5">
    <location>
        <begin position="7"/>
        <end position="25"/>
    </location>
</feature>
<keyword evidence="4" id="KW-0904">Protein phosphatase</keyword>
<dbReference type="InterPro" id="IPR000387">
    <property type="entry name" value="Tyr_Pase_dom"/>
</dbReference>
<protein>
    <recommendedName>
        <fullName evidence="2">protein-tyrosine-phosphatase</fullName>
        <ecNumber evidence="2">3.1.3.48</ecNumber>
    </recommendedName>
</protein>
<keyword evidence="3" id="KW-0378">Hydrolase</keyword>